<evidence type="ECO:0000313" key="1">
    <source>
        <dbReference type="EnsemblPlants" id="AVESA.00010b.r2.4DG0760220.1.CDS"/>
    </source>
</evidence>
<dbReference type="EnsemblPlants" id="AVESA.00010b.r2.4DG0760220.1">
    <property type="protein sequence ID" value="AVESA.00010b.r2.4DG0760220.1.CDS"/>
    <property type="gene ID" value="AVESA.00010b.r2.4DG0760220"/>
</dbReference>
<reference evidence="1" key="1">
    <citation type="submission" date="2021-05" db="EMBL/GenBank/DDBJ databases">
        <authorList>
            <person name="Scholz U."/>
            <person name="Mascher M."/>
            <person name="Fiebig A."/>
        </authorList>
    </citation>
    <scope>NUCLEOTIDE SEQUENCE [LARGE SCALE GENOMIC DNA]</scope>
</reference>
<proteinExistence type="predicted"/>
<dbReference type="Proteomes" id="UP001732700">
    <property type="component" value="Chromosome 4D"/>
</dbReference>
<evidence type="ECO:0000313" key="2">
    <source>
        <dbReference type="Proteomes" id="UP001732700"/>
    </source>
</evidence>
<protein>
    <submittedName>
        <fullName evidence="1">Uncharacterized protein</fullName>
    </submittedName>
</protein>
<organism evidence="1 2">
    <name type="scientific">Avena sativa</name>
    <name type="common">Oat</name>
    <dbReference type="NCBI Taxonomy" id="4498"/>
    <lineage>
        <taxon>Eukaryota</taxon>
        <taxon>Viridiplantae</taxon>
        <taxon>Streptophyta</taxon>
        <taxon>Embryophyta</taxon>
        <taxon>Tracheophyta</taxon>
        <taxon>Spermatophyta</taxon>
        <taxon>Magnoliopsida</taxon>
        <taxon>Liliopsida</taxon>
        <taxon>Poales</taxon>
        <taxon>Poaceae</taxon>
        <taxon>BOP clade</taxon>
        <taxon>Pooideae</taxon>
        <taxon>Poodae</taxon>
        <taxon>Poeae</taxon>
        <taxon>Poeae Chloroplast Group 1 (Aveneae type)</taxon>
        <taxon>Aveninae</taxon>
        <taxon>Avena</taxon>
    </lineage>
</organism>
<name>A0ACD5XAN1_AVESA</name>
<keyword evidence="2" id="KW-1185">Reference proteome</keyword>
<sequence>MFGDSPQLTASPIPCVFCQLVITDWLTPTTSRFTVLFSVQELVTDSPQPIVKTLRALPQARVESTTRSGTTDGGIPIGDRVFSSLVSAGRRWRWPLGDGGGLPEIGSSRLGCTRRIDQLSSKVSWSQARKLQERSICILPSPPVCKLALWPAGRPTVLRATCFLEVTMGKGKTIDAFFRKKRDDSEANEQGDPEPITVEPIHVQPPLLLLEFGQQNHEEQVHQIQTNEVIFSGIESLVRDPALRPQMWQYPANQRDDVRRAYLKLGTMQPLLKNYKTYGTGSQKRRFKYNWFSLFPAWLEYSESSHRAYCLFCFLFGRNKNKRGGSDVFTVHGFANWKKVNDGRKCAFLNHIGSEPCSEHNNATKACQDLMNQKSHVAHAVAVGNQRDIERNQLRVKVSIAVVKWLTSQSCAFRGHDETSESKNQGNFLELRKLLAEFNSEIAEVIRDAKYNEQYIAPKIQQEILGIYAYKVRKHIREEIGDSKFSILVDETCDVAKRKQMALVFRFVDKDGILQERFFDLIHVTSTKAATLKELLHLKRPGDTRWGSHLGSISSLKTMFNAVSLVLKKIASDGTAGSIRADGDTTYIYLSSFEFILVLCLMQEILEITEDLGQALQKKSQDIVNAMRLVYSTKVRLNKMRSDDGWEAFFFRVVEFCANHSIDIPDLEAIYILRGGRARRQPDSFTKEHYFRVEKFRATLDTQLHELEFRFSEKVMDLLSTNATLIPTNKFRSFNAANICEMVKKYYPADFSQQEIYGLEQQLKHFIVDVSNDSELKKVSTLTNLCRCLVESGRHSIYNLIDRLLWLLVTLPVSMASAERAFSSLKIIKTRLRNKMEDEFLANSLLVNIEREIAEKYDYEDILLHFTGAKRRRADL</sequence>
<accession>A0ACD5XAN1</accession>
<reference evidence="1" key="2">
    <citation type="submission" date="2025-09" db="UniProtKB">
        <authorList>
            <consortium name="EnsemblPlants"/>
        </authorList>
    </citation>
    <scope>IDENTIFICATION</scope>
</reference>